<dbReference type="GO" id="GO:0006518">
    <property type="term" value="P:peptide metabolic process"/>
    <property type="evidence" value="ECO:0007669"/>
    <property type="project" value="TreeGrafter"/>
</dbReference>
<dbReference type="GO" id="GO:0006508">
    <property type="term" value="P:proteolysis"/>
    <property type="evidence" value="ECO:0007669"/>
    <property type="project" value="UniProtKB-KW"/>
</dbReference>
<evidence type="ECO:0000256" key="6">
    <source>
        <dbReference type="ARBA" id="ARBA00023049"/>
    </source>
</evidence>
<gene>
    <name evidence="10" type="ORF">P0Y56_01645</name>
</gene>
<dbReference type="AlphaFoldDB" id="A0AAJ5XAA4"/>
<dbReference type="EMBL" id="CP119316">
    <property type="protein sequence ID" value="WEK47014.1"/>
    <property type="molecule type" value="Genomic_DNA"/>
</dbReference>
<dbReference type="InterPro" id="IPR024079">
    <property type="entry name" value="MetalloPept_cat_dom_sf"/>
</dbReference>
<comment type="cofactor">
    <cofactor evidence="7">
        <name>Zn(2+)</name>
        <dbReference type="ChEBI" id="CHEBI:29105"/>
    </cofactor>
    <text evidence="7">Binds 1 zinc ion.</text>
</comment>
<feature type="domain" description="Peptidase M3A/M3B catalytic" evidence="9">
    <location>
        <begin position="237"/>
        <end position="672"/>
    </location>
</feature>
<keyword evidence="8" id="KW-0732">Signal</keyword>
<keyword evidence="3 7" id="KW-0479">Metal-binding</keyword>
<dbReference type="Pfam" id="PF01432">
    <property type="entry name" value="Peptidase_M3"/>
    <property type="match status" value="1"/>
</dbReference>
<sequence>MRTELAGILLAATALTATSASAKDAPGDTVIAAMGPILATAPDAKAINAKCDSLTAEIQRRVTELEGESGPATVGTTLTRYDAINALLGGGSGEFTLYQQVMADDARRDAGGACQVKLAALSSKLSLSRPIYDRLKAIDASAEDDQTRYYLRQALAGFERGGVALDDAQRAEVQALQEKIAQVANDFDANIAAGEKSLKVAPTELAGLPQDWIDAHKPGADGLVTITTAYPDYNPVMSYAKSDQLRHDLSVIYNQRAFPVNDAKLRELLELRQQLAEKLGRRNYAQLVLEDKMVNTPKQVETLLQDMAEAARPAAEGDYAKNLAVLKELRPGATDIRYWESGWLAPIVQQRDYDYDPQEARKYFAYDQVRDGILKLAEDLFDVTITPWKTPVWDKEVETYEVRDHGTLIGRFYFDSHPRPGKYSHANMVPLRPGVLGGKSVPLGALVMNLPRGDHTTGLMEHGDVETFLHEFGHMLHHIFGGTQRWFAQSGVATEWDFVEAPSQMLENWVYDYDTLAKFAKDKDGNPIPRDLVEKMNRARYFNLGFGDMRQLGYANISLELHQEPVPENLGQATRYYRGQFDLVPTPDYVEMQDSFGHLNGYSAIYYTYRWSKVIADDLFTRFEKDGLRDPETAKEYRQRVLAKGGTRPAAALVKDFLGRDISLDAYRAEMEKAAK</sequence>
<reference evidence="10" key="1">
    <citation type="submission" date="2023-03" db="EMBL/GenBank/DDBJ databases">
        <title>Andean soil-derived lignocellulolytic bacterial consortium as a source of novel taxa and putative plastic-active enzymes.</title>
        <authorList>
            <person name="Diaz-Garcia L."/>
            <person name="Chuvochina M."/>
            <person name="Feuerriegel G."/>
            <person name="Bunk B."/>
            <person name="Sproer C."/>
            <person name="Streit W.R."/>
            <person name="Rodriguez L.M."/>
            <person name="Overmann J."/>
            <person name="Jimenez D.J."/>
        </authorList>
    </citation>
    <scope>NUCLEOTIDE SEQUENCE</scope>
    <source>
        <strain evidence="10">MAG 26</strain>
    </source>
</reference>
<comment type="similarity">
    <text evidence="1 7">Belongs to the peptidase M3 family.</text>
</comment>
<keyword evidence="4 7" id="KW-0378">Hydrolase</keyword>
<evidence type="ECO:0000256" key="7">
    <source>
        <dbReference type="RuleBase" id="RU003435"/>
    </source>
</evidence>
<feature type="signal peptide" evidence="8">
    <location>
        <begin position="1"/>
        <end position="22"/>
    </location>
</feature>
<dbReference type="Gene3D" id="3.40.390.10">
    <property type="entry name" value="Collagenase (Catalytic Domain)"/>
    <property type="match status" value="1"/>
</dbReference>
<evidence type="ECO:0000256" key="5">
    <source>
        <dbReference type="ARBA" id="ARBA00022833"/>
    </source>
</evidence>
<dbReference type="PANTHER" id="PTHR11804:SF84">
    <property type="entry name" value="SACCHAROLYSIN"/>
    <property type="match status" value="1"/>
</dbReference>
<dbReference type="InterPro" id="IPR024077">
    <property type="entry name" value="Neurolysin/TOP_dom2"/>
</dbReference>
<dbReference type="Proteomes" id="UP001218362">
    <property type="component" value="Chromosome"/>
</dbReference>
<evidence type="ECO:0000313" key="10">
    <source>
        <dbReference type="EMBL" id="WEK47014.1"/>
    </source>
</evidence>
<evidence type="ECO:0000256" key="2">
    <source>
        <dbReference type="ARBA" id="ARBA00022670"/>
    </source>
</evidence>
<evidence type="ECO:0000256" key="4">
    <source>
        <dbReference type="ARBA" id="ARBA00022801"/>
    </source>
</evidence>
<evidence type="ECO:0000256" key="8">
    <source>
        <dbReference type="SAM" id="SignalP"/>
    </source>
</evidence>
<dbReference type="CDD" id="cd06455">
    <property type="entry name" value="M3A_TOP"/>
    <property type="match status" value="1"/>
</dbReference>
<evidence type="ECO:0000256" key="3">
    <source>
        <dbReference type="ARBA" id="ARBA00022723"/>
    </source>
</evidence>
<dbReference type="InterPro" id="IPR045090">
    <property type="entry name" value="Pept_M3A_M3B"/>
</dbReference>
<dbReference type="Gene3D" id="1.10.1370.10">
    <property type="entry name" value="Neurolysin, domain 3"/>
    <property type="match status" value="1"/>
</dbReference>
<dbReference type="PANTHER" id="PTHR11804">
    <property type="entry name" value="PROTEASE M3 THIMET OLIGOPEPTIDASE-RELATED"/>
    <property type="match status" value="1"/>
</dbReference>
<evidence type="ECO:0000259" key="9">
    <source>
        <dbReference type="Pfam" id="PF01432"/>
    </source>
</evidence>
<proteinExistence type="inferred from homology"/>
<organism evidence="10 11">
    <name type="scientific">Candidatus Andeanibacterium colombiense</name>
    <dbReference type="NCBI Taxonomy" id="3121345"/>
    <lineage>
        <taxon>Bacteria</taxon>
        <taxon>Pseudomonadati</taxon>
        <taxon>Pseudomonadota</taxon>
        <taxon>Alphaproteobacteria</taxon>
        <taxon>Sphingomonadales</taxon>
        <taxon>Sphingomonadaceae</taxon>
        <taxon>Candidatus Andeanibacterium</taxon>
    </lineage>
</organism>
<keyword evidence="2 7" id="KW-0645">Protease</keyword>
<dbReference type="GO" id="GO:0046872">
    <property type="term" value="F:metal ion binding"/>
    <property type="evidence" value="ECO:0007669"/>
    <property type="project" value="UniProtKB-UniRule"/>
</dbReference>
<protein>
    <submittedName>
        <fullName evidence="10">Zn-dependent oligopeptidase</fullName>
    </submittedName>
</protein>
<dbReference type="GO" id="GO:0004222">
    <property type="term" value="F:metalloendopeptidase activity"/>
    <property type="evidence" value="ECO:0007669"/>
    <property type="project" value="InterPro"/>
</dbReference>
<dbReference type="InterPro" id="IPR001567">
    <property type="entry name" value="Pept_M3A_M3B_dom"/>
</dbReference>
<feature type="chain" id="PRO_5042549742" evidence="8">
    <location>
        <begin position="23"/>
        <end position="676"/>
    </location>
</feature>
<keyword evidence="6 7" id="KW-0482">Metalloprotease</keyword>
<keyword evidence="5 7" id="KW-0862">Zinc</keyword>
<name>A0AAJ5XAA4_9SPHN</name>
<evidence type="ECO:0000256" key="1">
    <source>
        <dbReference type="ARBA" id="ARBA00006040"/>
    </source>
</evidence>
<accession>A0AAJ5XAA4</accession>
<dbReference type="SUPFAM" id="SSF55486">
    <property type="entry name" value="Metalloproteases ('zincins'), catalytic domain"/>
    <property type="match status" value="1"/>
</dbReference>
<evidence type="ECO:0000313" key="11">
    <source>
        <dbReference type="Proteomes" id="UP001218362"/>
    </source>
</evidence>
<dbReference type="KEGG" id="acob:P0Y56_01645"/>